<keyword evidence="2" id="KW-1185">Reference proteome</keyword>
<dbReference type="EMBL" id="BLIY01000007">
    <property type="protein sequence ID" value="GFE53791.1"/>
    <property type="molecule type" value="Genomic_DNA"/>
</dbReference>
<comment type="caution">
    <text evidence="1">The sequence shown here is derived from an EMBL/GenBank/DDBJ whole genome shotgun (WGS) entry which is preliminary data.</text>
</comment>
<evidence type="ECO:0000313" key="2">
    <source>
        <dbReference type="Proteomes" id="UP001057455"/>
    </source>
</evidence>
<dbReference type="AlphaFoldDB" id="A0A9W5T9Y6"/>
<gene>
    <name evidence="1" type="ORF">BaOVIS_011950</name>
</gene>
<evidence type="ECO:0000313" key="1">
    <source>
        <dbReference type="EMBL" id="GFE53791.1"/>
    </source>
</evidence>
<dbReference type="Proteomes" id="UP001057455">
    <property type="component" value="Unassembled WGS sequence"/>
</dbReference>
<accession>A0A9W5T9Y6</accession>
<protein>
    <submittedName>
        <fullName evidence="1">Carbamoyl-phosphate synthase large chain, putative</fullName>
    </submittedName>
</protein>
<proteinExistence type="predicted"/>
<sequence length="101" mass="11196">MCCNDAELDMGLQIRLFMSDDSDSLSDAEQFDASSFLCIPRAAETKRNMEESGATYVYLEVLQPERQLGTNDTQIDDNDANIVAARTCLKPVRAIINGKCI</sequence>
<reference evidence="1" key="1">
    <citation type="submission" date="2019-12" db="EMBL/GenBank/DDBJ databases">
        <title>Genome sequence of Babesia ovis.</title>
        <authorList>
            <person name="Yamagishi J."/>
            <person name="Sevinc F."/>
            <person name="Xuan X."/>
        </authorList>
    </citation>
    <scope>NUCLEOTIDE SEQUENCE</scope>
    <source>
        <strain evidence="1">Selcuk</strain>
    </source>
</reference>
<organism evidence="1 2">
    <name type="scientific">Babesia ovis</name>
    <dbReference type="NCBI Taxonomy" id="5869"/>
    <lineage>
        <taxon>Eukaryota</taxon>
        <taxon>Sar</taxon>
        <taxon>Alveolata</taxon>
        <taxon>Apicomplexa</taxon>
        <taxon>Aconoidasida</taxon>
        <taxon>Piroplasmida</taxon>
        <taxon>Babesiidae</taxon>
        <taxon>Babesia</taxon>
    </lineage>
</organism>
<name>A0A9W5T9Y6_BABOV</name>